<feature type="transmembrane region" description="Helical" evidence="2">
    <location>
        <begin position="85"/>
        <end position="105"/>
    </location>
</feature>
<name>A0ABW5W9J5_9PSEU</name>
<keyword evidence="4" id="KW-1185">Reference proteome</keyword>
<keyword evidence="2" id="KW-0812">Transmembrane</keyword>
<proteinExistence type="predicted"/>
<feature type="region of interest" description="Disordered" evidence="1">
    <location>
        <begin position="108"/>
        <end position="138"/>
    </location>
</feature>
<evidence type="ECO:0000256" key="2">
    <source>
        <dbReference type="SAM" id="Phobius"/>
    </source>
</evidence>
<accession>A0ABW5W9J5</accession>
<evidence type="ECO:0000256" key="1">
    <source>
        <dbReference type="SAM" id="MobiDB-lite"/>
    </source>
</evidence>
<evidence type="ECO:0000313" key="4">
    <source>
        <dbReference type="Proteomes" id="UP001597478"/>
    </source>
</evidence>
<sequence>MVYDDHRDVTTDERSVAQLVNDLSAQTSRLVRDEMKLAVAEMQSKGKHYGVGAGLGGAAAVLAWFGLGALVAAAVLALALVLPGWAAALIVGVALLLVAGILALAGKKQVEQGSPPVPREATESVRADVASVRESMRR</sequence>
<protein>
    <submittedName>
        <fullName evidence="3">Phage holin family protein</fullName>
    </submittedName>
</protein>
<reference evidence="4" key="1">
    <citation type="journal article" date="2019" name="Int. J. Syst. Evol. Microbiol.">
        <title>The Global Catalogue of Microorganisms (GCM) 10K type strain sequencing project: providing services to taxonomists for standard genome sequencing and annotation.</title>
        <authorList>
            <consortium name="The Broad Institute Genomics Platform"/>
            <consortium name="The Broad Institute Genome Sequencing Center for Infectious Disease"/>
            <person name="Wu L."/>
            <person name="Ma J."/>
        </authorList>
    </citation>
    <scope>NUCLEOTIDE SEQUENCE [LARGE SCALE GENOMIC DNA]</scope>
    <source>
        <strain evidence="4">IBRC-M 10906</strain>
    </source>
</reference>
<comment type="caution">
    <text evidence="3">The sequence shown here is derived from an EMBL/GenBank/DDBJ whole genome shotgun (WGS) entry which is preliminary data.</text>
</comment>
<evidence type="ECO:0000313" key="3">
    <source>
        <dbReference type="EMBL" id="MFD2800205.1"/>
    </source>
</evidence>
<organism evidence="3 4">
    <name type="scientific">Prauserella oleivorans</name>
    <dbReference type="NCBI Taxonomy" id="1478153"/>
    <lineage>
        <taxon>Bacteria</taxon>
        <taxon>Bacillati</taxon>
        <taxon>Actinomycetota</taxon>
        <taxon>Actinomycetes</taxon>
        <taxon>Pseudonocardiales</taxon>
        <taxon>Pseudonocardiaceae</taxon>
        <taxon>Prauserella</taxon>
    </lineage>
</organism>
<dbReference type="Pfam" id="PF07332">
    <property type="entry name" value="Phage_holin_3_6"/>
    <property type="match status" value="1"/>
</dbReference>
<keyword evidence="2" id="KW-1133">Transmembrane helix</keyword>
<keyword evidence="2" id="KW-0472">Membrane</keyword>
<feature type="transmembrane region" description="Helical" evidence="2">
    <location>
        <begin position="51"/>
        <end position="79"/>
    </location>
</feature>
<dbReference type="InterPro" id="IPR009937">
    <property type="entry name" value="Phage_holin_3_6"/>
</dbReference>
<dbReference type="Proteomes" id="UP001597478">
    <property type="component" value="Unassembled WGS sequence"/>
</dbReference>
<dbReference type="EMBL" id="JBHUOF010000013">
    <property type="protein sequence ID" value="MFD2800205.1"/>
    <property type="molecule type" value="Genomic_DNA"/>
</dbReference>
<gene>
    <name evidence="3" type="ORF">ACFS2C_12455</name>
</gene>
<dbReference type="RefSeq" id="WP_377385227.1">
    <property type="nucleotide sequence ID" value="NZ_JBHSAN010000004.1"/>
</dbReference>